<feature type="transmembrane region" description="Helical" evidence="1">
    <location>
        <begin position="226"/>
        <end position="247"/>
    </location>
</feature>
<evidence type="ECO:0000256" key="1">
    <source>
        <dbReference type="SAM" id="Phobius"/>
    </source>
</evidence>
<feature type="transmembrane region" description="Helical" evidence="1">
    <location>
        <begin position="27"/>
        <end position="44"/>
    </location>
</feature>
<dbReference type="AlphaFoldDB" id="A0AAX2I7R0"/>
<name>A0AAX2I7R0_CAPSP</name>
<dbReference type="SUPFAM" id="SSF48317">
    <property type="entry name" value="Acid phosphatase/Vanadium-dependent haloperoxidase"/>
    <property type="match status" value="1"/>
</dbReference>
<dbReference type="Proteomes" id="UP000249902">
    <property type="component" value="Unassembled WGS sequence"/>
</dbReference>
<dbReference type="Pfam" id="PF01569">
    <property type="entry name" value="PAP2"/>
    <property type="match status" value="1"/>
</dbReference>
<feature type="transmembrane region" description="Helical" evidence="1">
    <location>
        <begin position="76"/>
        <end position="96"/>
    </location>
</feature>
<reference evidence="3 4" key="1">
    <citation type="submission" date="2018-06" db="EMBL/GenBank/DDBJ databases">
        <authorList>
            <consortium name="Pathogen Informatics"/>
            <person name="Doyle S."/>
        </authorList>
    </citation>
    <scope>NUCLEOTIDE SEQUENCE [LARGE SCALE GENOMIC DNA]</scope>
    <source>
        <strain evidence="3 4">NCTC11653</strain>
    </source>
</reference>
<dbReference type="InterPro" id="IPR000326">
    <property type="entry name" value="PAP2/HPO"/>
</dbReference>
<comment type="caution">
    <text evidence="3">The sequence shown here is derived from an EMBL/GenBank/DDBJ whole genome shotgun (WGS) entry which is preliminary data.</text>
</comment>
<protein>
    <submittedName>
        <fullName evidence="3">Undecaprenyl pyrophosphate phosphatase</fullName>
    </submittedName>
</protein>
<dbReference type="CDD" id="cd03394">
    <property type="entry name" value="PAP2_like_5"/>
    <property type="match status" value="1"/>
</dbReference>
<dbReference type="PANTHER" id="PTHR14969:SF13">
    <property type="entry name" value="AT30094P"/>
    <property type="match status" value="1"/>
</dbReference>
<feature type="transmembrane region" description="Helical" evidence="1">
    <location>
        <begin position="201"/>
        <end position="220"/>
    </location>
</feature>
<dbReference type="SMART" id="SM00014">
    <property type="entry name" value="acidPPc"/>
    <property type="match status" value="1"/>
</dbReference>
<evidence type="ECO:0000313" key="3">
    <source>
        <dbReference type="EMBL" id="SQA74431.1"/>
    </source>
</evidence>
<keyword evidence="1" id="KW-1133">Transmembrane helix</keyword>
<proteinExistence type="predicted"/>
<feature type="transmembrane region" description="Helical" evidence="1">
    <location>
        <begin position="116"/>
        <end position="133"/>
    </location>
</feature>
<organism evidence="3 4">
    <name type="scientific">Capnocytophaga sputigena</name>
    <dbReference type="NCBI Taxonomy" id="1019"/>
    <lineage>
        <taxon>Bacteria</taxon>
        <taxon>Pseudomonadati</taxon>
        <taxon>Bacteroidota</taxon>
        <taxon>Flavobacteriia</taxon>
        <taxon>Flavobacteriales</taxon>
        <taxon>Flavobacteriaceae</taxon>
        <taxon>Capnocytophaga</taxon>
    </lineage>
</organism>
<dbReference type="EMBL" id="UAVP01000003">
    <property type="protein sequence ID" value="SQA74431.1"/>
    <property type="molecule type" value="Genomic_DNA"/>
</dbReference>
<gene>
    <name evidence="3" type="ORF">NCTC11653_00315</name>
</gene>
<evidence type="ECO:0000313" key="4">
    <source>
        <dbReference type="Proteomes" id="UP000249902"/>
    </source>
</evidence>
<accession>A0AAX2I7R0</accession>
<evidence type="ECO:0000259" key="2">
    <source>
        <dbReference type="SMART" id="SM00014"/>
    </source>
</evidence>
<dbReference type="Gene3D" id="1.20.144.10">
    <property type="entry name" value="Phosphatidic acid phosphatase type 2/haloperoxidase"/>
    <property type="match status" value="1"/>
</dbReference>
<keyword evidence="1" id="KW-0812">Transmembrane</keyword>
<dbReference type="PANTHER" id="PTHR14969">
    <property type="entry name" value="SPHINGOSINE-1-PHOSPHATE PHOSPHOHYDROLASE"/>
    <property type="match status" value="1"/>
</dbReference>
<feature type="domain" description="Phosphatidic acid phosphatase type 2/haloperoxidase" evidence="2">
    <location>
        <begin position="144"/>
        <end position="244"/>
    </location>
</feature>
<keyword evidence="1" id="KW-0472">Membrane</keyword>
<dbReference type="InterPro" id="IPR036938">
    <property type="entry name" value="PAP2/HPO_sf"/>
</dbReference>
<sequence length="283" mass="31538">MGYLSHCYWSCIANLFFYKITTDTPKMKILFLTIAFVCLLIHSIKAQTDSLSVMDEQGIVADTLRSDAEKPQLKQVILPASLITLGIISNATYINRYVQRHVYNYSGGHKLRIDDYMQYAPIASVFAFSNLGVKAKHSVKERLIIGATAYAIMGALVNGVKYTAKIQRPDSSAFNSFPSGHTATAFTGMEILWQEYKDENVWVGISGYAIATTVATLRLYNNRHWIGDVLGGAGIGILSAKAAYWLFPYTSKLLKRKEKSSVQMAIYPIYSDEMKGVGLTLFH</sequence>